<comment type="caution">
    <text evidence="2">The sequence shown here is derived from an EMBL/GenBank/DDBJ whole genome shotgun (WGS) entry which is preliminary data.</text>
</comment>
<dbReference type="AlphaFoldDB" id="A0A4Y2QKT0"/>
<evidence type="ECO:0000256" key="1">
    <source>
        <dbReference type="SAM" id="MobiDB-lite"/>
    </source>
</evidence>
<sequence length="103" mass="11288">MSSVASTRRVFRGGPCNFESCSDNEDDAMVGTPNPHFLATPAGGHLATMELTCTRHVYKAVLHGIGSRTWNPRASKARPYHQTTAVSHTTRETCQLVQSTKEK</sequence>
<evidence type="ECO:0000313" key="2">
    <source>
        <dbReference type="EMBL" id="GBN63900.1"/>
    </source>
</evidence>
<dbReference type="EMBL" id="BGPR01139208">
    <property type="protein sequence ID" value="GBN63900.1"/>
    <property type="molecule type" value="Genomic_DNA"/>
</dbReference>
<gene>
    <name evidence="2" type="ORF">AVEN_242628_1</name>
    <name evidence="3" type="ORF">AVEN_37788_1</name>
</gene>
<organism evidence="2 4">
    <name type="scientific">Araneus ventricosus</name>
    <name type="common">Orbweaver spider</name>
    <name type="synonym">Epeira ventricosa</name>
    <dbReference type="NCBI Taxonomy" id="182803"/>
    <lineage>
        <taxon>Eukaryota</taxon>
        <taxon>Metazoa</taxon>
        <taxon>Ecdysozoa</taxon>
        <taxon>Arthropoda</taxon>
        <taxon>Chelicerata</taxon>
        <taxon>Arachnida</taxon>
        <taxon>Araneae</taxon>
        <taxon>Araneomorphae</taxon>
        <taxon>Entelegynae</taxon>
        <taxon>Araneoidea</taxon>
        <taxon>Araneidae</taxon>
        <taxon>Araneus</taxon>
    </lineage>
</organism>
<feature type="compositionally biased region" description="Polar residues" evidence="1">
    <location>
        <begin position="81"/>
        <end position="103"/>
    </location>
</feature>
<evidence type="ECO:0000313" key="3">
    <source>
        <dbReference type="EMBL" id="GBN63912.1"/>
    </source>
</evidence>
<dbReference type="Proteomes" id="UP000499080">
    <property type="component" value="Unassembled WGS sequence"/>
</dbReference>
<evidence type="ECO:0000313" key="4">
    <source>
        <dbReference type="Proteomes" id="UP000499080"/>
    </source>
</evidence>
<dbReference type="EMBL" id="BGPR01139214">
    <property type="protein sequence ID" value="GBN63912.1"/>
    <property type="molecule type" value="Genomic_DNA"/>
</dbReference>
<protein>
    <submittedName>
        <fullName evidence="2">Uncharacterized protein</fullName>
    </submittedName>
</protein>
<accession>A0A4Y2QKT0</accession>
<name>A0A4Y2QKT0_ARAVE</name>
<reference evidence="2 4" key="1">
    <citation type="journal article" date="2019" name="Sci. Rep.">
        <title>Orb-weaving spider Araneus ventricosus genome elucidates the spidroin gene catalogue.</title>
        <authorList>
            <person name="Kono N."/>
            <person name="Nakamura H."/>
            <person name="Ohtoshi R."/>
            <person name="Moran D.A.P."/>
            <person name="Shinohara A."/>
            <person name="Yoshida Y."/>
            <person name="Fujiwara M."/>
            <person name="Mori M."/>
            <person name="Tomita M."/>
            <person name="Arakawa K."/>
        </authorList>
    </citation>
    <scope>NUCLEOTIDE SEQUENCE [LARGE SCALE GENOMIC DNA]</scope>
</reference>
<proteinExistence type="predicted"/>
<keyword evidence="4" id="KW-1185">Reference proteome</keyword>
<feature type="region of interest" description="Disordered" evidence="1">
    <location>
        <begin position="73"/>
        <end position="103"/>
    </location>
</feature>